<evidence type="ECO:0000256" key="4">
    <source>
        <dbReference type="ARBA" id="ARBA00022692"/>
    </source>
</evidence>
<accession>A0AAU9LE80</accession>
<dbReference type="InterPro" id="IPR050681">
    <property type="entry name" value="CDF/SLC30A"/>
</dbReference>
<feature type="domain" description="Cation efflux protein cytoplasmic" evidence="12">
    <location>
        <begin position="310"/>
        <end position="380"/>
    </location>
</feature>
<keyword evidence="5" id="KW-0864">Zinc transport</keyword>
<dbReference type="InterPro" id="IPR027469">
    <property type="entry name" value="Cation_efflux_TMD_sf"/>
</dbReference>
<dbReference type="GO" id="GO:0005886">
    <property type="term" value="C:plasma membrane"/>
    <property type="evidence" value="ECO:0007669"/>
    <property type="project" value="TreeGrafter"/>
</dbReference>
<dbReference type="NCBIfam" id="TIGR01297">
    <property type="entry name" value="CDF"/>
    <property type="match status" value="1"/>
</dbReference>
<dbReference type="Proteomes" id="UP001160483">
    <property type="component" value="Unassembled WGS sequence"/>
</dbReference>
<evidence type="ECO:0000256" key="2">
    <source>
        <dbReference type="ARBA" id="ARBA00008873"/>
    </source>
</evidence>
<evidence type="ECO:0000256" key="8">
    <source>
        <dbReference type="ARBA" id="ARBA00023136"/>
    </source>
</evidence>
<feature type="compositionally biased region" description="Basic and acidic residues" evidence="9">
    <location>
        <begin position="181"/>
        <end position="204"/>
    </location>
</feature>
<dbReference type="AlphaFoldDB" id="A0AAU9LE80"/>
<dbReference type="Gene3D" id="1.20.1510.10">
    <property type="entry name" value="Cation efflux protein transmembrane domain"/>
    <property type="match status" value="1"/>
</dbReference>
<organism evidence="13 14">
    <name type="scientific">Peronospora belbahrii</name>
    <dbReference type="NCBI Taxonomy" id="622444"/>
    <lineage>
        <taxon>Eukaryota</taxon>
        <taxon>Sar</taxon>
        <taxon>Stramenopiles</taxon>
        <taxon>Oomycota</taxon>
        <taxon>Peronosporomycetes</taxon>
        <taxon>Peronosporales</taxon>
        <taxon>Peronosporaceae</taxon>
        <taxon>Peronospora</taxon>
    </lineage>
</organism>
<dbReference type="PANTHER" id="PTHR11562">
    <property type="entry name" value="CATION EFFLUX PROTEIN/ ZINC TRANSPORTER"/>
    <property type="match status" value="1"/>
</dbReference>
<evidence type="ECO:0000256" key="1">
    <source>
        <dbReference type="ARBA" id="ARBA00004141"/>
    </source>
</evidence>
<evidence type="ECO:0000259" key="11">
    <source>
        <dbReference type="Pfam" id="PF01545"/>
    </source>
</evidence>
<dbReference type="InterPro" id="IPR027470">
    <property type="entry name" value="Cation_efflux_CTD"/>
</dbReference>
<evidence type="ECO:0000256" key="3">
    <source>
        <dbReference type="ARBA" id="ARBA00022448"/>
    </source>
</evidence>
<feature type="compositionally biased region" description="Basic and acidic residues" evidence="9">
    <location>
        <begin position="215"/>
        <end position="225"/>
    </location>
</feature>
<comment type="subcellular location">
    <subcellularLocation>
        <location evidence="1">Membrane</location>
        <topology evidence="1">Multi-pass membrane protein</topology>
    </subcellularLocation>
</comment>
<comment type="caution">
    <text evidence="13">The sequence shown here is derived from an EMBL/GenBank/DDBJ whole genome shotgun (WGS) entry which is preliminary data.</text>
</comment>
<keyword evidence="3" id="KW-0813">Transport</keyword>
<keyword evidence="6 10" id="KW-1133">Transmembrane helix</keyword>
<dbReference type="EMBL" id="CAKKTJ010000336">
    <property type="protein sequence ID" value="CAH0482924.1"/>
    <property type="molecule type" value="Genomic_DNA"/>
</dbReference>
<dbReference type="GO" id="GO:0005385">
    <property type="term" value="F:zinc ion transmembrane transporter activity"/>
    <property type="evidence" value="ECO:0007669"/>
    <property type="project" value="TreeGrafter"/>
</dbReference>
<evidence type="ECO:0000313" key="14">
    <source>
        <dbReference type="Proteomes" id="UP001160483"/>
    </source>
</evidence>
<feature type="transmembrane region" description="Helical" evidence="10">
    <location>
        <begin position="277"/>
        <end position="298"/>
    </location>
</feature>
<evidence type="ECO:0000256" key="7">
    <source>
        <dbReference type="ARBA" id="ARBA00023065"/>
    </source>
</evidence>
<feature type="transmembrane region" description="Helical" evidence="10">
    <location>
        <begin position="102"/>
        <end position="123"/>
    </location>
</feature>
<dbReference type="Pfam" id="PF01545">
    <property type="entry name" value="Cation_efflux"/>
    <property type="match status" value="1"/>
</dbReference>
<protein>
    <submittedName>
        <fullName evidence="13">Uncharacterized protein</fullName>
    </submittedName>
</protein>
<evidence type="ECO:0000256" key="5">
    <source>
        <dbReference type="ARBA" id="ARBA00022906"/>
    </source>
</evidence>
<dbReference type="SUPFAM" id="SSF161111">
    <property type="entry name" value="Cation efflux protein transmembrane domain-like"/>
    <property type="match status" value="1"/>
</dbReference>
<evidence type="ECO:0000256" key="6">
    <source>
        <dbReference type="ARBA" id="ARBA00022989"/>
    </source>
</evidence>
<evidence type="ECO:0000256" key="9">
    <source>
        <dbReference type="SAM" id="MobiDB-lite"/>
    </source>
</evidence>
<sequence length="404" mass="43466">MEETMPLKGLPSTFKPKNSRRNTLKENAKRAQRKLQLACVCSLLFMCAEIIGGFLAGSLAIMTDAAHLLSDVAGFCISLFAIWVSTLPASKRLSFGFQRAEVIGAVTSVLVIWVLTGVLVYAAVERFMECLEPNPKEHVNGKLMFIVACIGLFVNLILMQILGHGHSHGGGSSHGHSHAGGNDHGHSHAGDSDHGHNDGGDSHGHGHGSTSSSHDSSHNHSHGYESLENGQVSLSSHKKLENLNIQAAYIHALGDFIQSIGVCIAGGLIWYKPEWQIADPIATFIFSVLVLGTTVGIVRDSVHVLMEGTPDGIHADEIERGLRHCSSVVAVHDLHIWSLSAGLPSLSVHLVSDDAETALHAAQRYLLSKGITHTTIQIEKTSTLYPRNCNSDLKCGQDFPQNSD</sequence>
<reference evidence="13" key="1">
    <citation type="submission" date="2021-11" db="EMBL/GenBank/DDBJ databases">
        <authorList>
            <person name="Islam A."/>
            <person name="Islam S."/>
            <person name="Flora M.S."/>
            <person name="Rahman M."/>
            <person name="Ziaur R.M."/>
            <person name="Epstein J.H."/>
            <person name="Hassan M."/>
            <person name="Klassen M."/>
            <person name="Woodard K."/>
            <person name="Webb A."/>
            <person name="Webby R.J."/>
            <person name="El Zowalaty M.E."/>
        </authorList>
    </citation>
    <scope>NUCLEOTIDE SEQUENCE</scope>
    <source>
        <strain evidence="13">Pbs3</strain>
    </source>
</reference>
<feature type="transmembrane region" description="Helical" evidence="10">
    <location>
        <begin position="68"/>
        <end position="90"/>
    </location>
</feature>
<feature type="domain" description="Cation efflux protein transmembrane" evidence="11">
    <location>
        <begin position="36"/>
        <end position="306"/>
    </location>
</feature>
<feature type="transmembrane region" description="Helical" evidence="10">
    <location>
        <begin position="35"/>
        <end position="62"/>
    </location>
</feature>
<evidence type="ECO:0000256" key="10">
    <source>
        <dbReference type="SAM" id="Phobius"/>
    </source>
</evidence>
<dbReference type="Pfam" id="PF16916">
    <property type="entry name" value="ZT_dimer"/>
    <property type="match status" value="1"/>
</dbReference>
<keyword evidence="8 10" id="KW-0472">Membrane</keyword>
<proteinExistence type="inferred from homology"/>
<dbReference type="PANTHER" id="PTHR11562:SF17">
    <property type="entry name" value="RE54080P-RELATED"/>
    <property type="match status" value="1"/>
</dbReference>
<dbReference type="InterPro" id="IPR058533">
    <property type="entry name" value="Cation_efflux_TM"/>
</dbReference>
<feature type="region of interest" description="Disordered" evidence="9">
    <location>
        <begin position="169"/>
        <end position="226"/>
    </location>
</feature>
<comment type="similarity">
    <text evidence="2">Belongs to the cation diffusion facilitator (CDF) transporter (TC 2.A.4) family. SLC30A subfamily.</text>
</comment>
<evidence type="ECO:0000259" key="12">
    <source>
        <dbReference type="Pfam" id="PF16916"/>
    </source>
</evidence>
<feature type="transmembrane region" description="Helical" evidence="10">
    <location>
        <begin position="143"/>
        <end position="162"/>
    </location>
</feature>
<keyword evidence="5" id="KW-0862">Zinc</keyword>
<gene>
    <name evidence="13" type="ORF">PBS003_LOCUS9501</name>
</gene>
<keyword evidence="4 10" id="KW-0812">Transmembrane</keyword>
<evidence type="ECO:0000313" key="13">
    <source>
        <dbReference type="EMBL" id="CAH0482924.1"/>
    </source>
</evidence>
<dbReference type="InterPro" id="IPR002524">
    <property type="entry name" value="Cation_efflux"/>
</dbReference>
<keyword evidence="7" id="KW-0406">Ion transport</keyword>
<feature type="transmembrane region" description="Helical" evidence="10">
    <location>
        <begin position="248"/>
        <end position="271"/>
    </location>
</feature>
<name>A0AAU9LE80_9STRA</name>